<feature type="compositionally biased region" description="Acidic residues" evidence="2">
    <location>
        <begin position="280"/>
        <end position="299"/>
    </location>
</feature>
<accession>A0A8K0JFR2</accession>
<dbReference type="EMBL" id="JABELV010000181">
    <property type="protein sequence ID" value="KAG7528475.1"/>
    <property type="molecule type" value="Genomic_DNA"/>
</dbReference>
<name>A0A8K0JFR2_9TREE</name>
<keyword evidence="1" id="KW-0175">Coiled coil</keyword>
<feature type="compositionally biased region" description="Pro residues" evidence="2">
    <location>
        <begin position="342"/>
        <end position="351"/>
    </location>
</feature>
<feature type="compositionally biased region" description="Low complexity" evidence="2">
    <location>
        <begin position="219"/>
        <end position="233"/>
    </location>
</feature>
<sequence>MTVDQDQNLDLGNAHQPRTTTFERALALLDEPVRSNQASQRRPRLRSSLDADGESTFSSTSMDASLHSTALTSPPRRRTRTSHPNTSLSGSPLKDYLKRHSTESQGSEAERASTSTPRASSSSHTDRGHRAGDRSGSTSTSMSTSTPRNSTEMPSRQTFTRDPFLDDQTIETGTSTPTGTRTGTGEERSSATASLYVSPRRPLRSSIFESSPRIPLPSPSHSTSASAVASTSPRMTSREREVQRERKRDYSYERPRQTSATLRYALETSVRQRPLRQDQDQDGYSDGEEQGDGDGDGNGEDVVRAQGRSQRGHPGHASFLDTESDPPTELDERFPAIDPAPRSSPRPPHPTDPNTLDAGRPEEHSHVQSTTSSSTSKSVDRGLPEQDIWRETESDYIRLPKTVTVSTPPELASVKGIDVEHLRSYVNGRAREARTMEDDYVDDEAGFAATHSAPVGWTSRHMLPDLPLSRRDLEETVQGLRDEMESMRLQLETVVKTVGAGSKQNENENITPVQPDLPQHVLNALMTIDALIHHTSLNERSPEQVLSVGNIEEMTRRIQDWEAIVRGRQSSSPSPVPVTPIETGQQHQ</sequence>
<feature type="region of interest" description="Disordered" evidence="2">
    <location>
        <begin position="566"/>
        <end position="588"/>
    </location>
</feature>
<dbReference type="Proteomes" id="UP000812966">
    <property type="component" value="Unassembled WGS sequence"/>
</dbReference>
<feature type="compositionally biased region" description="Polar residues" evidence="2">
    <location>
        <begin position="55"/>
        <end position="71"/>
    </location>
</feature>
<feature type="compositionally biased region" description="Basic and acidic residues" evidence="2">
    <location>
        <begin position="378"/>
        <end position="387"/>
    </location>
</feature>
<evidence type="ECO:0000256" key="2">
    <source>
        <dbReference type="SAM" id="MobiDB-lite"/>
    </source>
</evidence>
<feature type="compositionally biased region" description="Low complexity" evidence="2">
    <location>
        <begin position="171"/>
        <end position="183"/>
    </location>
</feature>
<feature type="compositionally biased region" description="Low complexity" evidence="2">
    <location>
        <begin position="112"/>
        <end position="123"/>
    </location>
</feature>
<gene>
    <name evidence="3" type="ORF">FFLO_06129</name>
</gene>
<keyword evidence="4" id="KW-1185">Reference proteome</keyword>
<organism evidence="3 4">
    <name type="scientific">Filobasidium floriforme</name>
    <dbReference type="NCBI Taxonomy" id="5210"/>
    <lineage>
        <taxon>Eukaryota</taxon>
        <taxon>Fungi</taxon>
        <taxon>Dikarya</taxon>
        <taxon>Basidiomycota</taxon>
        <taxon>Agaricomycotina</taxon>
        <taxon>Tremellomycetes</taxon>
        <taxon>Filobasidiales</taxon>
        <taxon>Filobasidiaceae</taxon>
        <taxon>Filobasidium</taxon>
    </lineage>
</organism>
<reference evidence="3" key="1">
    <citation type="submission" date="2020-04" db="EMBL/GenBank/DDBJ databases">
        <title>Analysis of mating type loci in Filobasidium floriforme.</title>
        <authorList>
            <person name="Nowrousian M."/>
        </authorList>
    </citation>
    <scope>NUCLEOTIDE SEQUENCE</scope>
    <source>
        <strain evidence="3">CBS 6242</strain>
    </source>
</reference>
<feature type="compositionally biased region" description="Basic and acidic residues" evidence="2">
    <location>
        <begin position="236"/>
        <end position="256"/>
    </location>
</feature>
<feature type="coiled-coil region" evidence="1">
    <location>
        <begin position="470"/>
        <end position="497"/>
    </location>
</feature>
<comment type="caution">
    <text evidence="3">The sequence shown here is derived from an EMBL/GenBank/DDBJ whole genome shotgun (WGS) entry which is preliminary data.</text>
</comment>
<protein>
    <submittedName>
        <fullName evidence="3">Uncharacterized protein</fullName>
    </submittedName>
</protein>
<proteinExistence type="predicted"/>
<feature type="region of interest" description="Disordered" evidence="2">
    <location>
        <begin position="29"/>
        <end position="387"/>
    </location>
</feature>
<dbReference type="AlphaFoldDB" id="A0A8K0JFR2"/>
<evidence type="ECO:0000313" key="3">
    <source>
        <dbReference type="EMBL" id="KAG7528475.1"/>
    </source>
</evidence>
<feature type="compositionally biased region" description="Low complexity" evidence="2">
    <location>
        <begin position="135"/>
        <end position="151"/>
    </location>
</feature>
<feature type="compositionally biased region" description="Basic and acidic residues" evidence="2">
    <location>
        <begin position="124"/>
        <end position="133"/>
    </location>
</feature>
<evidence type="ECO:0000313" key="4">
    <source>
        <dbReference type="Proteomes" id="UP000812966"/>
    </source>
</evidence>
<evidence type="ECO:0000256" key="1">
    <source>
        <dbReference type="SAM" id="Coils"/>
    </source>
</evidence>